<sequence length="119" mass="13119">MRPNLWTLSACKAAHIRAPTPTMVGLVKTTGMCLTMSFLRQVTLGCCLFLDASWSRSESCFVPRVFAGPKEPGQLDWESLLLGGRVLGFISRPYLNHDERLAAILGRNGHGQRRTLFGG</sequence>
<protein>
    <submittedName>
        <fullName evidence="1">Uncharacterized protein</fullName>
    </submittedName>
</protein>
<accession>A0A0C3J358</accession>
<reference evidence="2" key="2">
    <citation type="submission" date="2015-01" db="EMBL/GenBank/DDBJ databases">
        <title>Evolutionary Origins and Diversification of the Mycorrhizal Mutualists.</title>
        <authorList>
            <consortium name="DOE Joint Genome Institute"/>
            <consortium name="Mycorrhizal Genomics Consortium"/>
            <person name="Kohler A."/>
            <person name="Kuo A."/>
            <person name="Nagy L.G."/>
            <person name="Floudas D."/>
            <person name="Copeland A."/>
            <person name="Barry K.W."/>
            <person name="Cichocki N."/>
            <person name="Veneault-Fourrey C."/>
            <person name="LaButti K."/>
            <person name="Lindquist E.A."/>
            <person name="Lipzen A."/>
            <person name="Lundell T."/>
            <person name="Morin E."/>
            <person name="Murat C."/>
            <person name="Riley R."/>
            <person name="Ohm R."/>
            <person name="Sun H."/>
            <person name="Tunlid A."/>
            <person name="Henrissat B."/>
            <person name="Grigoriev I.V."/>
            <person name="Hibbett D.S."/>
            <person name="Martin F."/>
        </authorList>
    </citation>
    <scope>NUCLEOTIDE SEQUENCE [LARGE SCALE GENOMIC DNA]</scope>
    <source>
        <strain evidence="2">Marx 270</strain>
    </source>
</reference>
<evidence type="ECO:0000313" key="1">
    <source>
        <dbReference type="EMBL" id="KIO03513.1"/>
    </source>
</evidence>
<proteinExistence type="predicted"/>
<organism evidence="1 2">
    <name type="scientific">Pisolithus tinctorius Marx 270</name>
    <dbReference type="NCBI Taxonomy" id="870435"/>
    <lineage>
        <taxon>Eukaryota</taxon>
        <taxon>Fungi</taxon>
        <taxon>Dikarya</taxon>
        <taxon>Basidiomycota</taxon>
        <taxon>Agaricomycotina</taxon>
        <taxon>Agaricomycetes</taxon>
        <taxon>Agaricomycetidae</taxon>
        <taxon>Boletales</taxon>
        <taxon>Sclerodermatineae</taxon>
        <taxon>Pisolithaceae</taxon>
        <taxon>Pisolithus</taxon>
    </lineage>
</organism>
<dbReference type="AlphaFoldDB" id="A0A0C3J358"/>
<dbReference type="EMBL" id="KN831976">
    <property type="protein sequence ID" value="KIO03513.1"/>
    <property type="molecule type" value="Genomic_DNA"/>
</dbReference>
<dbReference type="HOGENOM" id="CLU_2062435_0_0_1"/>
<dbReference type="InParanoid" id="A0A0C3J358"/>
<name>A0A0C3J358_PISTI</name>
<dbReference type="Proteomes" id="UP000054217">
    <property type="component" value="Unassembled WGS sequence"/>
</dbReference>
<keyword evidence="2" id="KW-1185">Reference proteome</keyword>
<gene>
    <name evidence="1" type="ORF">M404DRAFT_623892</name>
</gene>
<evidence type="ECO:0000313" key="2">
    <source>
        <dbReference type="Proteomes" id="UP000054217"/>
    </source>
</evidence>
<reference evidence="1 2" key="1">
    <citation type="submission" date="2014-04" db="EMBL/GenBank/DDBJ databases">
        <authorList>
            <consortium name="DOE Joint Genome Institute"/>
            <person name="Kuo A."/>
            <person name="Kohler A."/>
            <person name="Costa M.D."/>
            <person name="Nagy L.G."/>
            <person name="Floudas D."/>
            <person name="Copeland A."/>
            <person name="Barry K.W."/>
            <person name="Cichocki N."/>
            <person name="Veneault-Fourrey C."/>
            <person name="LaButti K."/>
            <person name="Lindquist E.A."/>
            <person name="Lipzen A."/>
            <person name="Lundell T."/>
            <person name="Morin E."/>
            <person name="Murat C."/>
            <person name="Sun H."/>
            <person name="Tunlid A."/>
            <person name="Henrissat B."/>
            <person name="Grigoriev I.V."/>
            <person name="Hibbett D.S."/>
            <person name="Martin F."/>
            <person name="Nordberg H.P."/>
            <person name="Cantor M.N."/>
            <person name="Hua S.X."/>
        </authorList>
    </citation>
    <scope>NUCLEOTIDE SEQUENCE [LARGE SCALE GENOMIC DNA]</scope>
    <source>
        <strain evidence="1 2">Marx 270</strain>
    </source>
</reference>